<dbReference type="NCBIfam" id="NF010279">
    <property type="entry name" value="PRK13723.1"/>
    <property type="match status" value="1"/>
</dbReference>
<dbReference type="InterPro" id="IPR010927">
    <property type="entry name" value="T4SS_TraH"/>
</dbReference>
<dbReference type="EMBL" id="AAHDKE010000055">
    <property type="protein sequence ID" value="EBU8560359.1"/>
    <property type="molecule type" value="Genomic_DNA"/>
</dbReference>
<name>A0A5V6US19_SALTM</name>
<gene>
    <name evidence="2" type="ORF">DLR28_25080</name>
</gene>
<feature type="coiled-coil region" evidence="1">
    <location>
        <begin position="310"/>
        <end position="337"/>
    </location>
</feature>
<proteinExistence type="predicted"/>
<reference evidence="2" key="1">
    <citation type="submission" date="2018-05" db="EMBL/GenBank/DDBJ databases">
        <authorList>
            <person name="Ashton P.M."/>
            <person name="Dallman T."/>
            <person name="Nair S."/>
            <person name="De Pinna E."/>
            <person name="Peters T."/>
            <person name="Grant K."/>
        </authorList>
    </citation>
    <scope>NUCLEOTIDE SEQUENCE</scope>
    <source>
        <strain evidence="2">442688</strain>
    </source>
</reference>
<keyword evidence="1" id="KW-0175">Coiled coil</keyword>
<organism evidence="2">
    <name type="scientific">Salmonella typhimurium</name>
    <dbReference type="NCBI Taxonomy" id="90371"/>
    <lineage>
        <taxon>Bacteria</taxon>
        <taxon>Pseudomonadati</taxon>
        <taxon>Pseudomonadota</taxon>
        <taxon>Gammaproteobacteria</taxon>
        <taxon>Enterobacterales</taxon>
        <taxon>Enterobacteriaceae</taxon>
        <taxon>Salmonella</taxon>
    </lineage>
</organism>
<sequence length="371" mass="41195">IDAYLGSFSFINGEQLQRFVKQIMSNAAGYFFDLALQTTVPEIKTAKDFLQKMASDINSMNLSSCQAAQGIVGGLFPKTQVSQQKVCQDIAGESNIFADWAASRQGCTVGGQSDSVRDKASDKDKERVTKNINIMWNALSKNRMFDGNKELKEFVMTLTGSLVFGPNGEIMPLPARTTDRAIIRALMEGGTAKIYHCNDSDKCLKVVADTPVTISRDNALKSQITKLLTSIQNKAVSDTPLDNKEKGFISSTTIPVFKYLVDPQMLGVSTSMIYQLTDYIGYDILLQYIQELIQQARAMVATGNYDEAVIEHITDNMNDATRQIASFQAQVQVQQDALLVVDRQMSYMRQQLSARMLSRYQNNYHFGGGAQ</sequence>
<protein>
    <submittedName>
        <fullName evidence="2">Conjugal transfer protein TraH</fullName>
    </submittedName>
</protein>
<feature type="non-terminal residue" evidence="2">
    <location>
        <position position="1"/>
    </location>
</feature>
<comment type="caution">
    <text evidence="2">The sequence shown here is derived from an EMBL/GenBank/DDBJ whole genome shotgun (WGS) entry which is preliminary data.</text>
</comment>
<evidence type="ECO:0000256" key="1">
    <source>
        <dbReference type="SAM" id="Coils"/>
    </source>
</evidence>
<accession>A0A5V6US19</accession>
<dbReference type="AlphaFoldDB" id="A0A5V6US19"/>
<dbReference type="Pfam" id="PF06122">
    <property type="entry name" value="TraH"/>
    <property type="match status" value="1"/>
</dbReference>
<evidence type="ECO:0000313" key="2">
    <source>
        <dbReference type="EMBL" id="EBU8560359.1"/>
    </source>
</evidence>